<evidence type="ECO:0000313" key="2">
    <source>
        <dbReference type="Proteomes" id="UP000515312"/>
    </source>
</evidence>
<keyword evidence="2" id="KW-1185">Reference proteome</keyword>
<gene>
    <name evidence="1" type="ORF">H7849_21740</name>
</gene>
<keyword evidence="1" id="KW-0378">Hydrolase</keyword>
<dbReference type="CDD" id="cd15482">
    <property type="entry name" value="Sialidase_non-viral"/>
    <property type="match status" value="1"/>
</dbReference>
<dbReference type="InterPro" id="IPR015943">
    <property type="entry name" value="WD40/YVTN_repeat-like_dom_sf"/>
</dbReference>
<dbReference type="Gene3D" id="2.130.10.10">
    <property type="entry name" value="YVTN repeat-like/Quinoprotein amine dehydrogenase"/>
    <property type="match status" value="1"/>
</dbReference>
<organism evidence="1 2">
    <name type="scientific">Alloacidobacterium dinghuense</name>
    <dbReference type="NCBI Taxonomy" id="2763107"/>
    <lineage>
        <taxon>Bacteria</taxon>
        <taxon>Pseudomonadati</taxon>
        <taxon>Acidobacteriota</taxon>
        <taxon>Terriglobia</taxon>
        <taxon>Terriglobales</taxon>
        <taxon>Acidobacteriaceae</taxon>
        <taxon>Alloacidobacterium</taxon>
    </lineage>
</organism>
<accession>A0A7G8BGI3</accession>
<dbReference type="Proteomes" id="UP000515312">
    <property type="component" value="Chromosome"/>
</dbReference>
<dbReference type="KEGG" id="adin:H7849_21740"/>
<reference evidence="1 2" key="1">
    <citation type="submission" date="2020-08" db="EMBL/GenBank/DDBJ databases">
        <title>Edaphobacter telluris sp. nov. and Acidobacterium dinghuensis sp. nov., two acidobacteria isolated from forest soil.</title>
        <authorList>
            <person name="Fu J."/>
            <person name="Qiu L."/>
        </authorList>
    </citation>
    <scope>NUCLEOTIDE SEQUENCE [LARGE SCALE GENOMIC DNA]</scope>
    <source>
        <strain evidence="1">4Y35</strain>
    </source>
</reference>
<dbReference type="InterPro" id="IPR052025">
    <property type="entry name" value="Xyloglucanase_GH74"/>
</dbReference>
<dbReference type="RefSeq" id="WP_186742482.1">
    <property type="nucleotide sequence ID" value="NZ_CP060394.1"/>
</dbReference>
<protein>
    <submittedName>
        <fullName evidence="1">Glycosyl hydrolase</fullName>
    </submittedName>
</protein>
<proteinExistence type="predicted"/>
<dbReference type="GO" id="GO:0010411">
    <property type="term" value="P:xyloglucan metabolic process"/>
    <property type="evidence" value="ECO:0007669"/>
    <property type="project" value="TreeGrafter"/>
</dbReference>
<dbReference type="SUPFAM" id="SSF110296">
    <property type="entry name" value="Oligoxyloglucan reducing end-specific cellobiohydrolase"/>
    <property type="match status" value="1"/>
</dbReference>
<dbReference type="PANTHER" id="PTHR43739:SF5">
    <property type="entry name" value="EXO-ALPHA-SIALIDASE"/>
    <property type="match status" value="1"/>
</dbReference>
<dbReference type="AlphaFoldDB" id="A0A7G8BGI3"/>
<name>A0A7G8BGI3_9BACT</name>
<dbReference type="PANTHER" id="PTHR43739">
    <property type="entry name" value="XYLOGLUCANASE (EUROFUNG)"/>
    <property type="match status" value="1"/>
</dbReference>
<dbReference type="GO" id="GO:0016787">
    <property type="term" value="F:hydrolase activity"/>
    <property type="evidence" value="ECO:0007669"/>
    <property type="project" value="UniProtKB-KW"/>
</dbReference>
<sequence>MTILLIGLTGGLYRFELDASDGLRPVLSGVQPMAFAMDPSEPARAYCATYNRGLWRSEDAGETWLPVGTPQGFFDWPTGGAIEPRETTFVSVDPAPQADGRHAVWVGTEPSRIYRSTDHGDTFELVSALDLPSRTNWSFPPRPRTHHVQCIAHTCDGCMHLAIEAGAMIRSRDSGRTFMDRLPDSPVDAHVLLTHPLAPLRLYAALGDALLRAGRSFAESPDGGDTWIYFGKGLEAAPYLYGVAIHPTNPEDIRVAASPSPQRAHARGGSSIFRREADLWVEDAERFPCDRSLIPVLATHAEQPGSWFALSNLGVFSKEPTAKAWARLTGLEDWRDMHPTALAALNF</sequence>
<evidence type="ECO:0000313" key="1">
    <source>
        <dbReference type="EMBL" id="QNI31653.1"/>
    </source>
</evidence>
<dbReference type="EMBL" id="CP060394">
    <property type="protein sequence ID" value="QNI31653.1"/>
    <property type="molecule type" value="Genomic_DNA"/>
</dbReference>